<dbReference type="EMBL" id="JAOL01000209">
    <property type="protein sequence ID" value="EUA85094.1"/>
    <property type="molecule type" value="Genomic_DNA"/>
</dbReference>
<dbReference type="InterPro" id="IPR042104">
    <property type="entry name" value="PKS_dehydratase_sf"/>
</dbReference>
<sequence length="40" mass="4360">MTNATPDVIYAEVELPEDTDIDGYGIHPALFDAALHPYSP</sequence>
<comment type="caution">
    <text evidence="1">The sequence shown here is derived from an EMBL/GenBank/DDBJ whole genome shotgun (WGS) entry which is preliminary data.</text>
</comment>
<keyword evidence="2" id="KW-1185">Reference proteome</keyword>
<organism evidence="1 2">
    <name type="scientific">Mycobacterium ulcerans str. Harvey</name>
    <dbReference type="NCBI Taxonomy" id="1299332"/>
    <lineage>
        <taxon>Bacteria</taxon>
        <taxon>Bacillati</taxon>
        <taxon>Actinomycetota</taxon>
        <taxon>Actinomycetes</taxon>
        <taxon>Mycobacteriales</taxon>
        <taxon>Mycobacteriaceae</taxon>
        <taxon>Mycobacterium</taxon>
        <taxon>Mycobacterium ulcerans group</taxon>
    </lineage>
</organism>
<accession>A0ABN0QKF0</accession>
<proteinExistence type="predicted"/>
<gene>
    <name evidence="1" type="ORF">I551_8432</name>
</gene>
<name>A0ABN0QKF0_MYCUL</name>
<reference evidence="1 2" key="1">
    <citation type="submission" date="2014-01" db="EMBL/GenBank/DDBJ databases">
        <authorList>
            <person name="Dobos K."/>
            <person name="Lenaerts A."/>
            <person name="Ordway D."/>
            <person name="DeGroote M.A."/>
            <person name="Parker T."/>
            <person name="Sizemore C."/>
            <person name="Tallon L.J."/>
            <person name="Sadzewicz L.K."/>
            <person name="Sengamalay N."/>
            <person name="Fraser C.M."/>
            <person name="Hine E."/>
            <person name="Shefchek K.A."/>
            <person name="Das S.P."/>
            <person name="Tettelin H."/>
        </authorList>
    </citation>
    <scope>NUCLEOTIDE SEQUENCE [LARGE SCALE GENOMIC DNA]</scope>
    <source>
        <strain evidence="1 2">Harvey</strain>
    </source>
</reference>
<evidence type="ECO:0000313" key="1">
    <source>
        <dbReference type="EMBL" id="EUA85094.1"/>
    </source>
</evidence>
<protein>
    <submittedName>
        <fullName evidence="1">Type I polyketide synthase loading module domain protein</fullName>
    </submittedName>
</protein>
<dbReference type="Gene3D" id="3.10.129.110">
    <property type="entry name" value="Polyketide synthase dehydratase"/>
    <property type="match status" value="1"/>
</dbReference>
<evidence type="ECO:0000313" key="2">
    <source>
        <dbReference type="Proteomes" id="UP000020681"/>
    </source>
</evidence>
<dbReference type="Proteomes" id="UP000020681">
    <property type="component" value="Unassembled WGS sequence"/>
</dbReference>